<sequence>MAIFSCATGGKIASLCASADLGPSQGSLAYRFGRKGAIELKHPEARALPDQAFSTAVIGDAGFAGDIVRFSRGETRYTLYSIIVKGQGERDGILVSRGGRRLAELKCEDSALGADAWKLLYRAKLPKAEPASLD</sequence>
<name>A0ABW0ISR2_9HYPH</name>
<protein>
    <submittedName>
        <fullName evidence="1">Uncharacterized protein</fullName>
    </submittedName>
</protein>
<gene>
    <name evidence="1" type="ORF">ACFPOB_16300</name>
</gene>
<organism evidence="1 2">
    <name type="scientific">Bosea eneae</name>
    <dbReference type="NCBI Taxonomy" id="151454"/>
    <lineage>
        <taxon>Bacteria</taxon>
        <taxon>Pseudomonadati</taxon>
        <taxon>Pseudomonadota</taxon>
        <taxon>Alphaproteobacteria</taxon>
        <taxon>Hyphomicrobiales</taxon>
        <taxon>Boseaceae</taxon>
        <taxon>Bosea</taxon>
    </lineage>
</organism>
<proteinExistence type="predicted"/>
<evidence type="ECO:0000313" key="2">
    <source>
        <dbReference type="Proteomes" id="UP001596053"/>
    </source>
</evidence>
<dbReference type="RefSeq" id="WP_377799465.1">
    <property type="nucleotide sequence ID" value="NZ_JBHSLW010000026.1"/>
</dbReference>
<comment type="caution">
    <text evidence="1">The sequence shown here is derived from an EMBL/GenBank/DDBJ whole genome shotgun (WGS) entry which is preliminary data.</text>
</comment>
<dbReference type="EMBL" id="JBHSLW010000026">
    <property type="protein sequence ID" value="MFC5421119.1"/>
    <property type="molecule type" value="Genomic_DNA"/>
</dbReference>
<reference evidence="2" key="1">
    <citation type="journal article" date="2019" name="Int. J. Syst. Evol. Microbiol.">
        <title>The Global Catalogue of Microorganisms (GCM) 10K type strain sequencing project: providing services to taxonomists for standard genome sequencing and annotation.</title>
        <authorList>
            <consortium name="The Broad Institute Genomics Platform"/>
            <consortium name="The Broad Institute Genome Sequencing Center for Infectious Disease"/>
            <person name="Wu L."/>
            <person name="Ma J."/>
        </authorList>
    </citation>
    <scope>NUCLEOTIDE SEQUENCE [LARGE SCALE GENOMIC DNA]</scope>
    <source>
        <strain evidence="2">NCAIM B.01391</strain>
    </source>
</reference>
<evidence type="ECO:0000313" key="1">
    <source>
        <dbReference type="EMBL" id="MFC5421119.1"/>
    </source>
</evidence>
<accession>A0ABW0ISR2</accession>
<keyword evidence="2" id="KW-1185">Reference proteome</keyword>
<dbReference type="Proteomes" id="UP001596053">
    <property type="component" value="Unassembled WGS sequence"/>
</dbReference>